<dbReference type="Pfam" id="PF00931">
    <property type="entry name" value="NB-ARC"/>
    <property type="match status" value="1"/>
</dbReference>
<dbReference type="EMBL" id="JABTTQ020000332">
    <property type="protein sequence ID" value="KAK6140417.1"/>
    <property type="molecule type" value="Genomic_DNA"/>
</dbReference>
<evidence type="ECO:0000313" key="13">
    <source>
        <dbReference type="Proteomes" id="UP001318860"/>
    </source>
</evidence>
<accession>A0ABR0VYK6</accession>
<dbReference type="PANTHER" id="PTHR36766">
    <property type="entry name" value="PLANT BROAD-SPECTRUM MILDEW RESISTANCE PROTEIN RPW8"/>
    <property type="match status" value="1"/>
</dbReference>
<dbReference type="PANTHER" id="PTHR36766:SF51">
    <property type="entry name" value="DISEASE RESISTANCE RPP13-LIKE PROTEIN 1"/>
    <property type="match status" value="1"/>
</dbReference>
<dbReference type="InterPro" id="IPR036388">
    <property type="entry name" value="WH-like_DNA-bd_sf"/>
</dbReference>
<feature type="transmembrane region" description="Helical" evidence="7">
    <location>
        <begin position="37"/>
        <end position="59"/>
    </location>
</feature>
<evidence type="ECO:0000259" key="10">
    <source>
        <dbReference type="Pfam" id="PF23559"/>
    </source>
</evidence>
<dbReference type="Pfam" id="PF23559">
    <property type="entry name" value="WHD_DRP"/>
    <property type="match status" value="1"/>
</dbReference>
<evidence type="ECO:0000256" key="1">
    <source>
        <dbReference type="ARBA" id="ARBA00008894"/>
    </source>
</evidence>
<dbReference type="InterPro" id="IPR041118">
    <property type="entry name" value="Rx_N"/>
</dbReference>
<evidence type="ECO:0000256" key="5">
    <source>
        <dbReference type="ARBA" id="ARBA00022821"/>
    </source>
</evidence>
<keyword evidence="4" id="KW-0547">Nucleotide-binding</keyword>
<dbReference type="SUPFAM" id="SSF52540">
    <property type="entry name" value="P-loop containing nucleoside triphosphate hydrolases"/>
    <property type="match status" value="1"/>
</dbReference>
<feature type="domain" description="Disease resistance protein winged helix" evidence="10">
    <location>
        <begin position="462"/>
        <end position="530"/>
    </location>
</feature>
<dbReference type="Gene3D" id="1.20.5.4130">
    <property type="match status" value="1"/>
</dbReference>
<feature type="domain" description="NB-ARC" evidence="8">
    <location>
        <begin position="209"/>
        <end position="376"/>
    </location>
</feature>
<dbReference type="InterPro" id="IPR027417">
    <property type="entry name" value="P-loop_NTPase"/>
</dbReference>
<keyword evidence="13" id="KW-1185">Reference proteome</keyword>
<reference evidence="12 13" key="1">
    <citation type="journal article" date="2021" name="Comput. Struct. Biotechnol. J.">
        <title>De novo genome assembly of the potent medicinal plant Rehmannia glutinosa using nanopore technology.</title>
        <authorList>
            <person name="Ma L."/>
            <person name="Dong C."/>
            <person name="Song C."/>
            <person name="Wang X."/>
            <person name="Zheng X."/>
            <person name="Niu Y."/>
            <person name="Chen S."/>
            <person name="Feng W."/>
        </authorList>
    </citation>
    <scope>NUCLEOTIDE SEQUENCE [LARGE SCALE GENOMIC DNA]</scope>
    <source>
        <strain evidence="12">DH-2019</strain>
    </source>
</reference>
<sequence>MEAFMVTSCGCSTFCTAMKAGDGRKFRVILARTPRELFLGAFLQVLFEKLASGLILAFARRERIYKLLKKWSQTLEIIQAVIDDAEEKQLTDKHVKLWLEHLRDLAYDLDDVLDEICTQALIQKSKRVEVENRSSKICKFIPSFSHLTPGAFMFKKRMRSRIEEISNRLENIARNGNDLKLSQNVGGPRSNMNRTPTTSVIESHVCGRDKDKEAVYKLMVANQENVCVIPIVGMGGIGKTTLAQLIYNDEVMASDFELRVWVCVSEEFDVFSITKTIFHSVTKASAESKDLNMLQEGLKETFSKKKFLLILDDVWNENYEKWDAFLRPFAVGLPGSKVLVTTRSNGIASMVGSVPSYQVNLLTHEDCISLLAQHALGKRNFDEHPDLKRIGEKLARKCKGLPLAAKTLGGLLRSKESPAEWEDVLYSKIWNLPRDNNILPVLRLSYHHLPPHLKHLFAYTSVFPKDYEFDKYELVLLWMGEGFLPQLDGRKTKEQMGFEYFDELLSRSFFQRLSTNDSHFVMHDLINDLAQFVAGGICYKLDEKVETNDEYKVPENARHASFLRHEYEVFRKFTGFYRVNGLRTFLPMPVQNIHVWPPFYLSNKILIELLPKLHSLRVLSLSGYSITELPALICTLIHLRYLNLSGTSIVSLPDSLSDLYNLETLSISNCRFIFAGEIGKLGNLQSLPKIVLSKVGGGLGLRELRNLELLRGTVAISELQNVTDIEDAKEASLRCKREIEDLQLTWTNETDGSRDGRLEEDVLDVLQPHENLRKLKIEFYGGVRFPSWIGDPSFSKIFSVSLSGCTRCTSLPPLGLLTELKHLRIGDMPKIKRISAEFFRKRAVDVPFPKLETLRFDHLPKWDEWSCFPDELQMQFPSLRQLTIFKCPKLAKVSPMSLLALHQLDLQECSMAVLESLRDLDSLNYLKVESIVGLSHLPTELVQSIATVEVLECCNCDELLSVWPNGDTLQHLTRMRRLVIADCSLFVSIGEDVPCNLEILELFQCASLTSLPNNLRNLARMRELIIKNCPKIVDFPENGIPHVLKHLEILGCKALESLPNDVSNLERLEVKECPSLKNWSAGNFPNRLKKLSIKNCNKLEPVSEDMFPPNRRISLDELSIWDWLNFSSLLQHVHKFSRLTEIYLSNCDGLEYFPEQGLPPYLRTLSVEHCSNLRSLPMQIRNMNSIISLEIRSCRRLKTFPRFDFPPNLTSLRIWDSRKLKPLSQWGLHRLKSLREFSICGGFQELELLGNDHGLFPASLIKFSIARFPKLSSLSRVLENLILLQHLSIMNCTSLNVLPSENLLEKLWHLEISDCPLLKQRCLRDRGDNWPKIAGIPCVEIDGTYIYRQS</sequence>
<keyword evidence="7" id="KW-0472">Membrane</keyword>
<dbReference type="InterPro" id="IPR032675">
    <property type="entry name" value="LRR_dom_sf"/>
</dbReference>
<evidence type="ECO:0000259" key="9">
    <source>
        <dbReference type="Pfam" id="PF18052"/>
    </source>
</evidence>
<organism evidence="12 13">
    <name type="scientific">Rehmannia glutinosa</name>
    <name type="common">Chinese foxglove</name>
    <dbReference type="NCBI Taxonomy" id="99300"/>
    <lineage>
        <taxon>Eukaryota</taxon>
        <taxon>Viridiplantae</taxon>
        <taxon>Streptophyta</taxon>
        <taxon>Embryophyta</taxon>
        <taxon>Tracheophyta</taxon>
        <taxon>Spermatophyta</taxon>
        <taxon>Magnoliopsida</taxon>
        <taxon>eudicotyledons</taxon>
        <taxon>Gunneridae</taxon>
        <taxon>Pentapetalae</taxon>
        <taxon>asterids</taxon>
        <taxon>lamiids</taxon>
        <taxon>Lamiales</taxon>
        <taxon>Orobanchaceae</taxon>
        <taxon>Rehmannieae</taxon>
        <taxon>Rehmannia</taxon>
    </lineage>
</organism>
<dbReference type="InterPro" id="IPR056789">
    <property type="entry name" value="LRR_R13L1-DRL21"/>
</dbReference>
<keyword evidence="5" id="KW-0611">Plant defense</keyword>
<dbReference type="Gene3D" id="1.10.10.10">
    <property type="entry name" value="Winged helix-like DNA-binding domain superfamily/Winged helix DNA-binding domain"/>
    <property type="match status" value="1"/>
</dbReference>
<dbReference type="Gene3D" id="3.40.50.300">
    <property type="entry name" value="P-loop containing nucleotide triphosphate hydrolases"/>
    <property type="match status" value="1"/>
</dbReference>
<evidence type="ECO:0008006" key="14">
    <source>
        <dbReference type="Google" id="ProtNLM"/>
    </source>
</evidence>
<dbReference type="InterPro" id="IPR058922">
    <property type="entry name" value="WHD_DRP"/>
</dbReference>
<comment type="caution">
    <text evidence="12">The sequence shown here is derived from an EMBL/GenBank/DDBJ whole genome shotgun (WGS) entry which is preliminary data.</text>
</comment>
<feature type="domain" description="Disease resistance N-terminal" evidence="9">
    <location>
        <begin position="42"/>
        <end position="128"/>
    </location>
</feature>
<evidence type="ECO:0000259" key="8">
    <source>
        <dbReference type="Pfam" id="PF00931"/>
    </source>
</evidence>
<evidence type="ECO:0000256" key="6">
    <source>
        <dbReference type="ARBA" id="ARBA00022840"/>
    </source>
</evidence>
<evidence type="ECO:0000256" key="7">
    <source>
        <dbReference type="SAM" id="Phobius"/>
    </source>
</evidence>
<comment type="similarity">
    <text evidence="1">Belongs to the disease resistance NB-LRR family.</text>
</comment>
<keyword evidence="7" id="KW-0812">Transmembrane</keyword>
<dbReference type="InterPro" id="IPR042197">
    <property type="entry name" value="Apaf_helical"/>
</dbReference>
<dbReference type="Proteomes" id="UP001318860">
    <property type="component" value="Unassembled WGS sequence"/>
</dbReference>
<keyword evidence="2" id="KW-0433">Leucine-rich repeat</keyword>
<dbReference type="InterPro" id="IPR002182">
    <property type="entry name" value="NB-ARC"/>
</dbReference>
<feature type="domain" description="R13L1/DRL21-like LRR repeat region" evidence="11">
    <location>
        <begin position="701"/>
        <end position="828"/>
    </location>
</feature>
<evidence type="ECO:0000256" key="4">
    <source>
        <dbReference type="ARBA" id="ARBA00022741"/>
    </source>
</evidence>
<keyword evidence="6" id="KW-0067">ATP-binding</keyword>
<keyword evidence="3" id="KW-0677">Repeat</keyword>
<dbReference type="Pfam" id="PF25019">
    <property type="entry name" value="LRR_R13L1-DRL21"/>
    <property type="match status" value="1"/>
</dbReference>
<dbReference type="Pfam" id="PF18052">
    <property type="entry name" value="Rx_N"/>
    <property type="match status" value="1"/>
</dbReference>
<dbReference type="Gene3D" id="3.80.10.10">
    <property type="entry name" value="Ribonuclease Inhibitor"/>
    <property type="match status" value="5"/>
</dbReference>
<dbReference type="Gene3D" id="1.10.8.430">
    <property type="entry name" value="Helical domain of apoptotic protease-activating factors"/>
    <property type="match status" value="1"/>
</dbReference>
<dbReference type="PRINTS" id="PR00364">
    <property type="entry name" value="DISEASERSIST"/>
</dbReference>
<protein>
    <recommendedName>
        <fullName evidence="14">Disease resistance RPP13-like protein 1</fullName>
    </recommendedName>
</protein>
<proteinExistence type="inferred from homology"/>
<gene>
    <name evidence="12" type="ORF">DH2020_025844</name>
</gene>
<evidence type="ECO:0000313" key="12">
    <source>
        <dbReference type="EMBL" id="KAK6140417.1"/>
    </source>
</evidence>
<evidence type="ECO:0000259" key="11">
    <source>
        <dbReference type="Pfam" id="PF25019"/>
    </source>
</evidence>
<dbReference type="SUPFAM" id="SSF52058">
    <property type="entry name" value="L domain-like"/>
    <property type="match status" value="2"/>
</dbReference>
<evidence type="ECO:0000256" key="3">
    <source>
        <dbReference type="ARBA" id="ARBA00022737"/>
    </source>
</evidence>
<name>A0ABR0VYK6_REHGL</name>
<keyword evidence="7" id="KW-1133">Transmembrane helix</keyword>
<evidence type="ECO:0000256" key="2">
    <source>
        <dbReference type="ARBA" id="ARBA00022614"/>
    </source>
</evidence>